<proteinExistence type="predicted"/>
<evidence type="ECO:0000313" key="3">
    <source>
        <dbReference type="Proteomes" id="UP000183046"/>
    </source>
</evidence>
<dbReference type="RefSeq" id="WP_074585432.1">
    <property type="nucleotide sequence ID" value="NZ_FMWB01000037.1"/>
</dbReference>
<comment type="caution">
    <text evidence="2">The sequence shown here is derived from an EMBL/GenBank/DDBJ whole genome shotgun (WGS) entry which is preliminary data.</text>
</comment>
<evidence type="ECO:0000313" key="2">
    <source>
        <dbReference type="EMBL" id="SCZ48937.1"/>
    </source>
</evidence>
<evidence type="ECO:0000313" key="1">
    <source>
        <dbReference type="EMBL" id="SCZ48859.1"/>
    </source>
</evidence>
<reference evidence="2" key="1">
    <citation type="submission" date="2016-10" db="EMBL/GenBank/DDBJ databases">
        <authorList>
            <person name="Varghese N."/>
            <person name="Submissions S."/>
        </authorList>
    </citation>
    <scope>NUCLEOTIDE SEQUENCE</scope>
    <source>
        <strain evidence="2">DSM 15758</strain>
    </source>
</reference>
<sequence>MNEAQAVPTFTFKLRHMRFGNALWFDVWENGKHYQVTVGDTSHRHSEDWMSFLTDEQYLRDVVGRENLISLFSTDAPSAELVDAFNAWRQKLHAELLDRVCSQPDRYGVIEQDDPIRKPYPVVHAARYEIRLGWVRT</sequence>
<name>A0A1G5PHJ4_9PSED</name>
<protein>
    <submittedName>
        <fullName evidence="2">Uncharacterized protein</fullName>
    </submittedName>
</protein>
<dbReference type="EMBL" id="FMWB01000037">
    <property type="protein sequence ID" value="SCZ48859.1"/>
    <property type="molecule type" value="Genomic_DNA"/>
</dbReference>
<organism evidence="2 3">
    <name type="scientific">Pseudomonas oryzihabitans</name>
    <dbReference type="NCBI Taxonomy" id="47885"/>
    <lineage>
        <taxon>Bacteria</taxon>
        <taxon>Pseudomonadati</taxon>
        <taxon>Pseudomonadota</taxon>
        <taxon>Gammaproteobacteria</taxon>
        <taxon>Pseudomonadales</taxon>
        <taxon>Pseudomonadaceae</taxon>
        <taxon>Pseudomonas</taxon>
    </lineage>
</organism>
<dbReference type="AlphaFoldDB" id="A0A1G5PHJ4"/>
<dbReference type="EMBL" id="FMWB01000041">
    <property type="protein sequence ID" value="SCZ48937.1"/>
    <property type="molecule type" value="Genomic_DNA"/>
</dbReference>
<dbReference type="Proteomes" id="UP000183046">
    <property type="component" value="Unassembled WGS sequence"/>
</dbReference>
<reference evidence="3" key="2">
    <citation type="submission" date="2016-10" db="EMBL/GenBank/DDBJ databases">
        <authorList>
            <person name="de Groot N.N."/>
        </authorList>
    </citation>
    <scope>NUCLEOTIDE SEQUENCE [LARGE SCALE GENOMIC DNA]</scope>
    <source>
        <strain evidence="3">DSM 15758</strain>
    </source>
</reference>
<gene>
    <name evidence="1" type="ORF">SAMN05216279_13713</name>
    <name evidence="2" type="ORF">SAMN05216279_14117</name>
</gene>
<dbReference type="OrthoDB" id="6900507at2"/>
<accession>A0A1G5PHJ4</accession>